<dbReference type="CDD" id="cd13585">
    <property type="entry name" value="PBP2_TMBP_like"/>
    <property type="match status" value="1"/>
</dbReference>
<dbReference type="SUPFAM" id="SSF53850">
    <property type="entry name" value="Periplasmic binding protein-like II"/>
    <property type="match status" value="1"/>
</dbReference>
<comment type="caution">
    <text evidence="5">The sequence shown here is derived from an EMBL/GenBank/DDBJ whole genome shotgun (WGS) entry which is preliminary data.</text>
</comment>
<dbReference type="RefSeq" id="WP_205114363.1">
    <property type="nucleotide sequence ID" value="NZ_JAFBCM010000001.1"/>
</dbReference>
<evidence type="ECO:0000256" key="4">
    <source>
        <dbReference type="ARBA" id="ARBA00022729"/>
    </source>
</evidence>
<evidence type="ECO:0000256" key="3">
    <source>
        <dbReference type="ARBA" id="ARBA00022448"/>
    </source>
</evidence>
<organism evidence="5 6">
    <name type="scientific">Tenggerimyces flavus</name>
    <dbReference type="NCBI Taxonomy" id="1708749"/>
    <lineage>
        <taxon>Bacteria</taxon>
        <taxon>Bacillati</taxon>
        <taxon>Actinomycetota</taxon>
        <taxon>Actinomycetes</taxon>
        <taxon>Propionibacteriales</taxon>
        <taxon>Nocardioidaceae</taxon>
        <taxon>Tenggerimyces</taxon>
    </lineage>
</organism>
<dbReference type="InterPro" id="IPR006311">
    <property type="entry name" value="TAT_signal"/>
</dbReference>
<accession>A0ABV7YBL8</accession>
<dbReference type="EMBL" id="JBHRZH010000009">
    <property type="protein sequence ID" value="MFC3761714.1"/>
    <property type="molecule type" value="Genomic_DNA"/>
</dbReference>
<dbReference type="PROSITE" id="PS51318">
    <property type="entry name" value="TAT"/>
    <property type="match status" value="1"/>
</dbReference>
<reference evidence="6" key="1">
    <citation type="journal article" date="2019" name="Int. J. Syst. Evol. Microbiol.">
        <title>The Global Catalogue of Microorganisms (GCM) 10K type strain sequencing project: providing services to taxonomists for standard genome sequencing and annotation.</title>
        <authorList>
            <consortium name="The Broad Institute Genomics Platform"/>
            <consortium name="The Broad Institute Genome Sequencing Center for Infectious Disease"/>
            <person name="Wu L."/>
            <person name="Ma J."/>
        </authorList>
    </citation>
    <scope>NUCLEOTIDE SEQUENCE [LARGE SCALE GENOMIC DNA]</scope>
    <source>
        <strain evidence="6">CGMCC 4.7241</strain>
    </source>
</reference>
<keyword evidence="6" id="KW-1185">Reference proteome</keyword>
<dbReference type="InterPro" id="IPR050490">
    <property type="entry name" value="Bact_solute-bd_prot1"/>
</dbReference>
<sequence>MLNRRDLLRASVAAAAGLGLASCSSGGSGGKTASNELTFLNWDPIEQGSPLATVLDDFQKSGDTTLKVQPAPASDYDTKLLTIMSSGSVPDVIRINDDFVLGYSQQNTLLDLNPYIEKDGLKPESFFDHPFNFPVQQDGKHTAWAAGTQPNMVFYNVDAFKEAGVPLPPTTWTDEGWKWEDFLAAAQKLTIPDERFGVLTFDDTSSETVFTVNNGTDGIYSKDGKRFTLADPGSVEGIQWIADLSLKHKVQPPWSTIQGGEGNPNFALNLFTTGKLAMMTRNFGSAAYIRQNAKFTWDIAPVPGRLTHKTISTLTVWAIPAKAKNPDRGWELLKYFTSAEGAATLAKGDLIPANRSAAEVFEKPSGESPAHQGLVVAATENGVNENFSRNIQQARAIYRPQLDLIYTGQKSAADALGEVKERVEAALASGS</sequence>
<proteinExistence type="inferred from homology"/>
<evidence type="ECO:0000313" key="6">
    <source>
        <dbReference type="Proteomes" id="UP001595699"/>
    </source>
</evidence>
<keyword evidence="3" id="KW-0813">Transport</keyword>
<dbReference type="InterPro" id="IPR006059">
    <property type="entry name" value="SBP"/>
</dbReference>
<evidence type="ECO:0000256" key="1">
    <source>
        <dbReference type="ARBA" id="ARBA00004196"/>
    </source>
</evidence>
<evidence type="ECO:0000313" key="5">
    <source>
        <dbReference type="EMBL" id="MFC3761714.1"/>
    </source>
</evidence>
<dbReference type="PROSITE" id="PS51257">
    <property type="entry name" value="PROKAR_LIPOPROTEIN"/>
    <property type="match status" value="1"/>
</dbReference>
<comment type="similarity">
    <text evidence="2">Belongs to the bacterial solute-binding protein 1 family.</text>
</comment>
<dbReference type="Gene3D" id="3.40.190.10">
    <property type="entry name" value="Periplasmic binding protein-like II"/>
    <property type="match status" value="1"/>
</dbReference>
<name>A0ABV7YBL8_9ACTN</name>
<comment type="subcellular location">
    <subcellularLocation>
        <location evidence="1">Cell envelope</location>
    </subcellularLocation>
</comment>
<gene>
    <name evidence="5" type="ORF">ACFOUW_12785</name>
</gene>
<keyword evidence="4" id="KW-0732">Signal</keyword>
<dbReference type="PANTHER" id="PTHR43649:SF31">
    <property type="entry name" value="SN-GLYCEROL-3-PHOSPHATE-BINDING PERIPLASMIC PROTEIN UGPB"/>
    <property type="match status" value="1"/>
</dbReference>
<dbReference type="Proteomes" id="UP001595699">
    <property type="component" value="Unassembled WGS sequence"/>
</dbReference>
<dbReference type="PANTHER" id="PTHR43649">
    <property type="entry name" value="ARABINOSE-BINDING PROTEIN-RELATED"/>
    <property type="match status" value="1"/>
</dbReference>
<dbReference type="Pfam" id="PF01547">
    <property type="entry name" value="SBP_bac_1"/>
    <property type="match status" value="1"/>
</dbReference>
<protein>
    <submittedName>
        <fullName evidence="5">ABC transporter substrate-binding protein</fullName>
    </submittedName>
</protein>
<evidence type="ECO:0000256" key="2">
    <source>
        <dbReference type="ARBA" id="ARBA00008520"/>
    </source>
</evidence>